<feature type="region of interest" description="Disordered" evidence="1">
    <location>
        <begin position="138"/>
        <end position="158"/>
    </location>
</feature>
<feature type="compositionally biased region" description="Low complexity" evidence="1">
    <location>
        <begin position="22"/>
        <end position="41"/>
    </location>
</feature>
<accession>A0A6J7A9U1</accession>
<dbReference type="AlphaFoldDB" id="A0A6J7A9U1"/>
<evidence type="ECO:0000313" key="3">
    <source>
        <dbReference type="EMBL" id="CAB4872216.1"/>
    </source>
</evidence>
<name>A0A6J7A9U1_9ZZZZ</name>
<dbReference type="PROSITE" id="PS51257">
    <property type="entry name" value="PROKAR_LIPOPROTEIN"/>
    <property type="match status" value="1"/>
</dbReference>
<organism evidence="2">
    <name type="scientific">freshwater metagenome</name>
    <dbReference type="NCBI Taxonomy" id="449393"/>
    <lineage>
        <taxon>unclassified sequences</taxon>
        <taxon>metagenomes</taxon>
        <taxon>ecological metagenomes</taxon>
    </lineage>
</organism>
<evidence type="ECO:0000313" key="2">
    <source>
        <dbReference type="EMBL" id="CAB4829621.1"/>
    </source>
</evidence>
<dbReference type="EMBL" id="CAFBLT010000001">
    <property type="protein sequence ID" value="CAB4872216.1"/>
    <property type="molecule type" value="Genomic_DNA"/>
</dbReference>
<dbReference type="EMBL" id="CAFBPM010000038">
    <property type="protein sequence ID" value="CAB5032938.1"/>
    <property type="molecule type" value="Genomic_DNA"/>
</dbReference>
<reference evidence="2" key="1">
    <citation type="submission" date="2020-05" db="EMBL/GenBank/DDBJ databases">
        <authorList>
            <person name="Chiriac C."/>
            <person name="Salcher M."/>
            <person name="Ghai R."/>
            <person name="Kavagutti S V."/>
        </authorList>
    </citation>
    <scope>NUCLEOTIDE SEQUENCE</scope>
</reference>
<feature type="region of interest" description="Disordered" evidence="1">
    <location>
        <begin position="22"/>
        <end position="43"/>
    </location>
</feature>
<protein>
    <submittedName>
        <fullName evidence="2">Unannotated protein</fullName>
    </submittedName>
</protein>
<gene>
    <name evidence="2" type="ORF">UFOPK3164_01034</name>
    <name evidence="3" type="ORF">UFOPK3427_00879</name>
    <name evidence="4" type="ORF">UFOPK4112_01880</name>
</gene>
<evidence type="ECO:0000313" key="4">
    <source>
        <dbReference type="EMBL" id="CAB5032938.1"/>
    </source>
</evidence>
<sequence>MKKLVSGSLFSVAILFAACSSGSSTASSDSSTTSGSSTSSGDPCAAFSNNSDGTKWGFAGCQLSTAQEQWAKSGDGTVTQEQIDKLTGYLTSMETYSQNISASSSASAECKSSATAWTASVTAALAYWPTTVGKTWSTAEQSAPGTPDSATVGDISGC</sequence>
<proteinExistence type="predicted"/>
<dbReference type="EMBL" id="CAFABE010000045">
    <property type="protein sequence ID" value="CAB4829621.1"/>
    <property type="molecule type" value="Genomic_DNA"/>
</dbReference>
<evidence type="ECO:0000256" key="1">
    <source>
        <dbReference type="SAM" id="MobiDB-lite"/>
    </source>
</evidence>